<sequence length="195" mass="21380">MGATEPETRVLDATKSCCERFGMAKVTIDDICDESGVSRATIYRLFPGGRDVLFEALRVRELNEFFDVLTAGADGHDDVDDLIVSLVVVATRELRADDHLALMLASEPGDVLSQLTVAGFPRIIRVATDYLMPLLAPHLDPEFAEQLIELLVRTVISYFLAPSDHVDLGDPDSARAFLRPGLALLTPQPSERTLT</sequence>
<evidence type="ECO:0000256" key="1">
    <source>
        <dbReference type="ARBA" id="ARBA00023125"/>
    </source>
</evidence>
<feature type="domain" description="HTH tetR-type" evidence="3">
    <location>
        <begin position="4"/>
        <end position="64"/>
    </location>
</feature>
<gene>
    <name evidence="4" type="ORF">BDK89_1388</name>
</gene>
<evidence type="ECO:0000259" key="3">
    <source>
        <dbReference type="PROSITE" id="PS50977"/>
    </source>
</evidence>
<feature type="DNA-binding region" description="H-T-H motif" evidence="2">
    <location>
        <begin position="27"/>
        <end position="46"/>
    </location>
</feature>
<accession>A0A4R7HYF5</accession>
<comment type="caution">
    <text evidence="4">The sequence shown here is derived from an EMBL/GenBank/DDBJ whole genome shotgun (WGS) entry which is preliminary data.</text>
</comment>
<dbReference type="Proteomes" id="UP000294558">
    <property type="component" value="Unassembled WGS sequence"/>
</dbReference>
<dbReference type="Pfam" id="PF00440">
    <property type="entry name" value="TetR_N"/>
    <property type="match status" value="1"/>
</dbReference>
<evidence type="ECO:0000313" key="4">
    <source>
        <dbReference type="EMBL" id="TDT15810.1"/>
    </source>
</evidence>
<dbReference type="InterPro" id="IPR009057">
    <property type="entry name" value="Homeodomain-like_sf"/>
</dbReference>
<dbReference type="PANTHER" id="PTHR30055:SF230">
    <property type="entry name" value="TRANSCRIPTIONAL REGULATORY PROTEIN (PROBABLY TETR-FAMILY)-RELATED"/>
    <property type="match status" value="1"/>
</dbReference>
<dbReference type="Gene3D" id="1.10.357.10">
    <property type="entry name" value="Tetracycline Repressor, domain 2"/>
    <property type="match status" value="1"/>
</dbReference>
<dbReference type="AlphaFoldDB" id="A0A4R7HYF5"/>
<reference evidence="4 5" key="1">
    <citation type="submission" date="2019-03" db="EMBL/GenBank/DDBJ databases">
        <title>Sequencing the genomes of 1000 actinobacteria strains.</title>
        <authorList>
            <person name="Klenk H.-P."/>
        </authorList>
    </citation>
    <scope>NUCLEOTIDE SEQUENCE [LARGE SCALE GENOMIC DNA]</scope>
    <source>
        <strain evidence="4 5">DSM 18936</strain>
    </source>
</reference>
<dbReference type="GO" id="GO:0003700">
    <property type="term" value="F:DNA-binding transcription factor activity"/>
    <property type="evidence" value="ECO:0007669"/>
    <property type="project" value="TreeGrafter"/>
</dbReference>
<evidence type="ECO:0000313" key="5">
    <source>
        <dbReference type="Proteomes" id="UP000294558"/>
    </source>
</evidence>
<dbReference type="PANTHER" id="PTHR30055">
    <property type="entry name" value="HTH-TYPE TRANSCRIPTIONAL REGULATOR RUTR"/>
    <property type="match status" value="1"/>
</dbReference>
<dbReference type="SUPFAM" id="SSF46689">
    <property type="entry name" value="Homeodomain-like"/>
    <property type="match status" value="1"/>
</dbReference>
<keyword evidence="1 2" id="KW-0238">DNA-binding</keyword>
<dbReference type="InterPro" id="IPR050109">
    <property type="entry name" value="HTH-type_TetR-like_transc_reg"/>
</dbReference>
<dbReference type="GO" id="GO:0000976">
    <property type="term" value="F:transcription cis-regulatory region binding"/>
    <property type="evidence" value="ECO:0007669"/>
    <property type="project" value="TreeGrafter"/>
</dbReference>
<dbReference type="OrthoDB" id="6077212at2"/>
<organism evidence="4 5">
    <name type="scientific">Ilumatobacter fluminis</name>
    <dbReference type="NCBI Taxonomy" id="467091"/>
    <lineage>
        <taxon>Bacteria</taxon>
        <taxon>Bacillati</taxon>
        <taxon>Actinomycetota</taxon>
        <taxon>Acidimicrobiia</taxon>
        <taxon>Acidimicrobiales</taxon>
        <taxon>Ilumatobacteraceae</taxon>
        <taxon>Ilumatobacter</taxon>
    </lineage>
</organism>
<keyword evidence="5" id="KW-1185">Reference proteome</keyword>
<proteinExistence type="predicted"/>
<protein>
    <submittedName>
        <fullName evidence="4">TetR family transcriptional regulator</fullName>
    </submittedName>
</protein>
<name>A0A4R7HYF5_9ACTN</name>
<dbReference type="EMBL" id="SOAU01000001">
    <property type="protein sequence ID" value="TDT15810.1"/>
    <property type="molecule type" value="Genomic_DNA"/>
</dbReference>
<dbReference type="PROSITE" id="PS50977">
    <property type="entry name" value="HTH_TETR_2"/>
    <property type="match status" value="1"/>
</dbReference>
<dbReference type="InterPro" id="IPR001647">
    <property type="entry name" value="HTH_TetR"/>
</dbReference>
<dbReference type="RefSeq" id="WP_133868233.1">
    <property type="nucleotide sequence ID" value="NZ_SOAU01000001.1"/>
</dbReference>
<evidence type="ECO:0000256" key="2">
    <source>
        <dbReference type="PROSITE-ProRule" id="PRU00335"/>
    </source>
</evidence>